<accession>A0AAI9X0N5</accession>
<comment type="caution">
    <text evidence="2">The sequence shown here is derived from an EMBL/GenBank/DDBJ whole genome shotgun (WGS) entry which is preliminary data.</text>
</comment>
<keyword evidence="1" id="KW-0472">Membrane</keyword>
<dbReference type="Proteomes" id="UP000004057">
    <property type="component" value="Unassembled WGS sequence"/>
</dbReference>
<keyword evidence="1" id="KW-1133">Transmembrane helix</keyword>
<gene>
    <name evidence="2" type="ORF">SPM_006375</name>
</gene>
<evidence type="ECO:0000256" key="1">
    <source>
        <dbReference type="SAM" id="Phobius"/>
    </source>
</evidence>
<name>A0AAI9X0N5_SPIME</name>
<dbReference type="AlphaFoldDB" id="A0AAI9X0N5"/>
<dbReference type="RefSeq" id="WP_004028718.1">
    <property type="nucleotide sequence ID" value="NZ_AGBZ02000004.1"/>
</dbReference>
<evidence type="ECO:0000313" key="2">
    <source>
        <dbReference type="EMBL" id="KAI92332.1"/>
    </source>
</evidence>
<reference evidence="2 3" key="1">
    <citation type="journal article" date="2012" name="J. Proteome Res.">
        <title>Application of Spiroplasma melliferum proteogenomic profiling for the discovery of virulence factors and pathogenicity mechanisms in host-associated spiroplasmas.</title>
        <authorList>
            <person name="Alexeev D."/>
            <person name="Kostrjukova E."/>
            <person name="Aliper A."/>
            <person name="Popenko A."/>
            <person name="Bazaleev N."/>
            <person name="Tyakht A."/>
            <person name="Selezneva O."/>
            <person name="Akopian T."/>
            <person name="Prichodko E."/>
            <person name="Kondratov I."/>
            <person name="Chukin M."/>
            <person name="Demina I."/>
            <person name="Galyamina M."/>
            <person name="Kamashev D."/>
            <person name="Vanyushkina A."/>
            <person name="Ladygina V."/>
            <person name="Levitskii S."/>
            <person name="Lazarev V."/>
            <person name="Govorun V."/>
        </authorList>
    </citation>
    <scope>NUCLEOTIDE SEQUENCE [LARGE SCALE GENOMIC DNA]</scope>
    <source>
        <strain evidence="2 3">KC3</strain>
    </source>
</reference>
<keyword evidence="1" id="KW-0812">Transmembrane</keyword>
<proteinExistence type="predicted"/>
<dbReference type="EMBL" id="AGBZ02000004">
    <property type="protein sequence ID" value="KAI92332.1"/>
    <property type="molecule type" value="Genomic_DNA"/>
</dbReference>
<feature type="transmembrane region" description="Helical" evidence="1">
    <location>
        <begin position="12"/>
        <end position="32"/>
    </location>
</feature>
<sequence>MKLLSLEQQKNLIGGGAWIVGSLILITFFDIIKISLDSYQIAQGTRGENRLFQELNNNDDTIEIVHNNEILYV</sequence>
<protein>
    <submittedName>
        <fullName evidence="2">Membrane protein</fullName>
    </submittedName>
</protein>
<organism evidence="2 3">
    <name type="scientific">Spiroplasma melliferum KC3</name>
    <dbReference type="NCBI Taxonomy" id="570509"/>
    <lineage>
        <taxon>Bacteria</taxon>
        <taxon>Bacillati</taxon>
        <taxon>Mycoplasmatota</taxon>
        <taxon>Mollicutes</taxon>
        <taxon>Entomoplasmatales</taxon>
        <taxon>Spiroplasmataceae</taxon>
        <taxon>Spiroplasma</taxon>
    </lineage>
</organism>
<evidence type="ECO:0000313" key="3">
    <source>
        <dbReference type="Proteomes" id="UP000004057"/>
    </source>
</evidence>